<reference evidence="2 3" key="1">
    <citation type="submission" date="2014-06" db="EMBL/GenBank/DDBJ databases">
        <authorList>
            <person name="Le Roux F."/>
        </authorList>
    </citation>
    <scope>NUCLEOTIDE SEQUENCE [LARGE SCALE GENOMIC DNA]</scope>
    <source>
        <strain evidence="2 3">J5-4</strain>
    </source>
</reference>
<keyword evidence="1" id="KW-0472">Membrane</keyword>
<evidence type="ECO:0000313" key="3">
    <source>
        <dbReference type="Proteomes" id="UP000049077"/>
    </source>
</evidence>
<comment type="caution">
    <text evidence="2">The sequence shown here is derived from an EMBL/GenBank/DDBJ whole genome shotgun (WGS) entry which is preliminary data.</text>
</comment>
<keyword evidence="1" id="KW-0812">Transmembrane</keyword>
<gene>
    <name evidence="2" type="ORF">VCR4J5_990001</name>
</gene>
<name>A0ABP1X4S5_9VIBR</name>
<dbReference type="Proteomes" id="UP000049077">
    <property type="component" value="Unassembled WGS sequence"/>
</dbReference>
<accession>A0ABP1X4S5</accession>
<protein>
    <submittedName>
        <fullName evidence="2">Uncharacterized protein</fullName>
    </submittedName>
</protein>
<keyword evidence="1" id="KW-1133">Transmembrane helix</keyword>
<keyword evidence="3" id="KW-1185">Reference proteome</keyword>
<dbReference type="RefSeq" id="WP_196375012.1">
    <property type="nucleotide sequence ID" value="NZ_CAWMQT010000189.1"/>
</dbReference>
<evidence type="ECO:0000256" key="1">
    <source>
        <dbReference type="SAM" id="Phobius"/>
    </source>
</evidence>
<dbReference type="EMBL" id="CCJX01000189">
    <property type="protein sequence ID" value="CDT73679.1"/>
    <property type="molecule type" value="Genomic_DNA"/>
</dbReference>
<proteinExistence type="predicted"/>
<organism evidence="2 3">
    <name type="scientific">Vibrio crassostreae</name>
    <dbReference type="NCBI Taxonomy" id="246167"/>
    <lineage>
        <taxon>Bacteria</taxon>
        <taxon>Pseudomonadati</taxon>
        <taxon>Pseudomonadota</taxon>
        <taxon>Gammaproteobacteria</taxon>
        <taxon>Vibrionales</taxon>
        <taxon>Vibrionaceae</taxon>
        <taxon>Vibrio</taxon>
    </lineage>
</organism>
<evidence type="ECO:0000313" key="2">
    <source>
        <dbReference type="EMBL" id="CDT73679.1"/>
    </source>
</evidence>
<sequence length="49" mass="5204">MPLIVLLPLLAGGAGFAGGFFTGQSLSGWIKIGVILAVSFWLFLKIKRV</sequence>
<feature type="transmembrane region" description="Helical" evidence="1">
    <location>
        <begin position="27"/>
        <end position="44"/>
    </location>
</feature>